<evidence type="ECO:0000313" key="2">
    <source>
        <dbReference type="EMBL" id="KAF6755021.1"/>
    </source>
</evidence>
<dbReference type="InterPro" id="IPR004330">
    <property type="entry name" value="FAR1_DNA_bnd_dom"/>
</dbReference>
<keyword evidence="3" id="KW-1185">Reference proteome</keyword>
<accession>A0A8H6HY19</accession>
<dbReference type="Pfam" id="PF03101">
    <property type="entry name" value="FAR1"/>
    <property type="match status" value="1"/>
</dbReference>
<proteinExistence type="predicted"/>
<dbReference type="EMBL" id="JACGCI010000032">
    <property type="protein sequence ID" value="KAF6755021.1"/>
    <property type="molecule type" value="Genomic_DNA"/>
</dbReference>
<dbReference type="OrthoDB" id="2402896at2759"/>
<comment type="caution">
    <text evidence="2">The sequence shown here is derived from an EMBL/GenBank/DDBJ whole genome shotgun (WGS) entry which is preliminary data.</text>
</comment>
<evidence type="ECO:0000259" key="1">
    <source>
        <dbReference type="Pfam" id="PF03101"/>
    </source>
</evidence>
<dbReference type="Proteomes" id="UP000521943">
    <property type="component" value="Unassembled WGS sequence"/>
</dbReference>
<gene>
    <name evidence="2" type="ORF">DFP72DRAFT_751269</name>
</gene>
<dbReference type="AlphaFoldDB" id="A0A8H6HY19"/>
<protein>
    <recommendedName>
        <fullName evidence="1">FAR1 domain-containing protein</fullName>
    </recommendedName>
</protein>
<reference evidence="2 3" key="1">
    <citation type="submission" date="2020-07" db="EMBL/GenBank/DDBJ databases">
        <title>Comparative genomics of pyrophilous fungi reveals a link between fire events and developmental genes.</title>
        <authorList>
            <consortium name="DOE Joint Genome Institute"/>
            <person name="Steindorff A.S."/>
            <person name="Carver A."/>
            <person name="Calhoun S."/>
            <person name="Stillman K."/>
            <person name="Liu H."/>
            <person name="Lipzen A."/>
            <person name="Pangilinan J."/>
            <person name="Labutti K."/>
            <person name="Bruns T.D."/>
            <person name="Grigoriev I.V."/>
        </authorList>
    </citation>
    <scope>NUCLEOTIDE SEQUENCE [LARGE SCALE GENOMIC DNA]</scope>
    <source>
        <strain evidence="2 3">CBS 144469</strain>
    </source>
</reference>
<feature type="non-terminal residue" evidence="2">
    <location>
        <position position="190"/>
    </location>
</feature>
<name>A0A8H6HY19_9AGAR</name>
<evidence type="ECO:0000313" key="3">
    <source>
        <dbReference type="Proteomes" id="UP000521943"/>
    </source>
</evidence>
<sequence length="190" mass="21536">PPPIELNRFYDSWQDAQAALEAAQLKLGHEWVTGQGNSYADGNKKKVTFRCKCYRRRTPVHDQTLDPSQHRQGKTAKTDCMAHVNVNYQKTLGCWRITTCDLEHNHPPLLPEGARPRPRPSEKQKGILRTLATNVQQTFTQAQAAEVLSITAPDEPKLEGRQISYFLTKERKEARDTIKEQGGDCQAIVD</sequence>
<organism evidence="2 3">
    <name type="scientific">Ephemerocybe angulata</name>
    <dbReference type="NCBI Taxonomy" id="980116"/>
    <lineage>
        <taxon>Eukaryota</taxon>
        <taxon>Fungi</taxon>
        <taxon>Dikarya</taxon>
        <taxon>Basidiomycota</taxon>
        <taxon>Agaricomycotina</taxon>
        <taxon>Agaricomycetes</taxon>
        <taxon>Agaricomycetidae</taxon>
        <taxon>Agaricales</taxon>
        <taxon>Agaricineae</taxon>
        <taxon>Psathyrellaceae</taxon>
        <taxon>Ephemerocybe</taxon>
    </lineage>
</organism>
<feature type="domain" description="FAR1" evidence="1">
    <location>
        <begin position="38"/>
        <end position="107"/>
    </location>
</feature>
<feature type="non-terminal residue" evidence="2">
    <location>
        <position position="1"/>
    </location>
</feature>